<reference evidence="1" key="1">
    <citation type="submission" date="2019-08" db="EMBL/GenBank/DDBJ databases">
        <authorList>
            <person name="Kucharzyk K."/>
            <person name="Murdoch R.W."/>
            <person name="Higgins S."/>
            <person name="Loffler F."/>
        </authorList>
    </citation>
    <scope>NUCLEOTIDE SEQUENCE</scope>
</reference>
<accession>A0A644WX29</accession>
<dbReference type="SUPFAM" id="SSF55469">
    <property type="entry name" value="FMN-dependent nitroreductase-like"/>
    <property type="match status" value="2"/>
</dbReference>
<protein>
    <submittedName>
        <fullName evidence="1">Putative NAD(P)H nitroreductase</fullName>
    </submittedName>
</protein>
<proteinExistence type="predicted"/>
<name>A0A644WX29_9ZZZZ</name>
<dbReference type="InterPro" id="IPR006311">
    <property type="entry name" value="TAT_signal"/>
</dbReference>
<evidence type="ECO:0000313" key="1">
    <source>
        <dbReference type="EMBL" id="MPM08038.1"/>
    </source>
</evidence>
<comment type="caution">
    <text evidence="1">The sequence shown here is derived from an EMBL/GenBank/DDBJ whole genome shotgun (WGS) entry which is preliminary data.</text>
</comment>
<sequence>MKGITMGRRDFLKISLVIAGTVALSGCKVASDYPSRVQQLREPMAANATWQEILRYATLAPNGHNTQPWKFVLGGKSVEIHPDAARHLAVVDANDREQWISLGCALENLLLAARAVGFAGEVSYPGEGQDFVRVNFESAVPSTNALFDAIPHRQSVRSEYSGQALAQEALTQIYATALEPGVELYFIVDEVGLEKTLELVNEGNKSQYGDQAFLDELISWIRFTEKEAMSTQDGLFSRCAGSPTVPRWLGSMFVGGTKPQAQADADAKKVRSSAGMVAVASQGDDKVAWVKTGQVFERLSLTMASVGVSSALLNQPIEVADLRSQFQSALAFGNAAPQLLLRFGMADEMPWSLRRPVEAVIQ</sequence>
<dbReference type="PROSITE" id="PS51318">
    <property type="entry name" value="TAT"/>
    <property type="match status" value="1"/>
</dbReference>
<dbReference type="EMBL" id="VSSQ01001404">
    <property type="protein sequence ID" value="MPM08038.1"/>
    <property type="molecule type" value="Genomic_DNA"/>
</dbReference>
<dbReference type="AlphaFoldDB" id="A0A644WX29"/>
<dbReference type="InterPro" id="IPR000415">
    <property type="entry name" value="Nitroreductase-like"/>
</dbReference>
<organism evidence="1">
    <name type="scientific">bioreactor metagenome</name>
    <dbReference type="NCBI Taxonomy" id="1076179"/>
    <lineage>
        <taxon>unclassified sequences</taxon>
        <taxon>metagenomes</taxon>
        <taxon>ecological metagenomes</taxon>
    </lineage>
</organism>
<dbReference type="PROSITE" id="PS51257">
    <property type="entry name" value="PROKAR_LIPOPROTEIN"/>
    <property type="match status" value="1"/>
</dbReference>
<dbReference type="Gene3D" id="3.40.109.10">
    <property type="entry name" value="NADH Oxidase"/>
    <property type="match status" value="2"/>
</dbReference>
<dbReference type="NCBIfam" id="NF047509">
    <property type="entry name" value="Rv3131_FMN_oxido"/>
    <property type="match status" value="1"/>
</dbReference>
<gene>
    <name evidence="1" type="ORF">SDC9_54350</name>
</gene>
<dbReference type="GO" id="GO:0016491">
    <property type="term" value="F:oxidoreductase activity"/>
    <property type="evidence" value="ECO:0007669"/>
    <property type="project" value="InterPro"/>
</dbReference>